<name>A0A9E6TPW2_9PSED</name>
<accession>A0A9E6TPW2</accession>
<dbReference type="Proteomes" id="UP000634530">
    <property type="component" value="Chromosome"/>
</dbReference>
<evidence type="ECO:0000313" key="2">
    <source>
        <dbReference type="Proteomes" id="UP000634530"/>
    </source>
</evidence>
<evidence type="ECO:0000313" key="1">
    <source>
        <dbReference type="EMBL" id="QXI26264.1"/>
    </source>
</evidence>
<proteinExistence type="predicted"/>
<dbReference type="EMBL" id="CP077093">
    <property type="protein sequence ID" value="QXI26264.1"/>
    <property type="molecule type" value="Genomic_DNA"/>
</dbReference>
<keyword evidence="2" id="KW-1185">Reference proteome</keyword>
<organism evidence="1 2">
    <name type="scientific">Pseudomonas vanderleydeniana</name>
    <dbReference type="NCBI Taxonomy" id="2745495"/>
    <lineage>
        <taxon>Bacteria</taxon>
        <taxon>Pseudomonadati</taxon>
        <taxon>Pseudomonadota</taxon>
        <taxon>Gammaproteobacteria</taxon>
        <taxon>Pseudomonadales</taxon>
        <taxon>Pseudomonadaceae</taxon>
        <taxon>Pseudomonas</taxon>
    </lineage>
</organism>
<gene>
    <name evidence="1" type="ORF">HU752_020170</name>
</gene>
<reference evidence="1 2" key="2">
    <citation type="journal article" date="2021" name="Microorganisms">
        <title>The Ever-Expanding Pseudomonas Genus: Description of 43 New Species and Partition of the Pseudomonas putida Group.</title>
        <authorList>
            <person name="Girard L."/>
            <person name="Lood C."/>
            <person name="Hofte M."/>
            <person name="Vandamme P."/>
            <person name="Rokni-Zadeh H."/>
            <person name="van Noort V."/>
            <person name="Lavigne R."/>
            <person name="De Mot R."/>
        </authorList>
    </citation>
    <scope>NUCLEOTIDE SEQUENCE [LARGE SCALE GENOMIC DNA]</scope>
    <source>
        <strain evidence="1 2">RW8P3</strain>
    </source>
</reference>
<sequence length="171" mass="19259">MKGRNRPTADIYEVEKTMVTERVYSYFGYDGEVELPEEGVADCGGAPHYFWLREGGSTPEHGIYDLAPIDVILLDKVVEAEAIWRAWDLDYHAGKVELDSHPMRSGVNLHFANLMHEISAASSRLRADAFRRGAIFRPTQAYQVHASQFQGKRWPAPGLHSATLEVSWLNA</sequence>
<reference evidence="1 2" key="1">
    <citation type="journal article" date="2020" name="Microorganisms">
        <title>Reliable Identification of Environmental Pseudomonas Isolates Using the rpoD Gene.</title>
        <authorList>
            <consortium name="The Broad Institute Genome Sequencing Platform"/>
            <person name="Girard L."/>
            <person name="Lood C."/>
            <person name="Rokni-Zadeh H."/>
            <person name="van Noort V."/>
            <person name="Lavigne R."/>
            <person name="De Mot R."/>
        </authorList>
    </citation>
    <scope>NUCLEOTIDE SEQUENCE [LARGE SCALE GENOMIC DNA]</scope>
    <source>
        <strain evidence="1 2">RW8P3</strain>
    </source>
</reference>
<dbReference type="RefSeq" id="WP_186688229.1">
    <property type="nucleotide sequence ID" value="NZ_CP077093.1"/>
</dbReference>
<dbReference type="KEGG" id="pvw:HU752_020170"/>
<protein>
    <submittedName>
        <fullName evidence="1">Uncharacterized protein</fullName>
    </submittedName>
</protein>
<dbReference type="AlphaFoldDB" id="A0A9E6TPW2"/>